<dbReference type="CDD" id="cd06261">
    <property type="entry name" value="TM_PBP2"/>
    <property type="match status" value="1"/>
</dbReference>
<proteinExistence type="inferred from homology"/>
<evidence type="ECO:0000313" key="13">
    <source>
        <dbReference type="Proteomes" id="UP000483018"/>
    </source>
</evidence>
<comment type="caution">
    <text evidence="12">The sequence shown here is derived from an EMBL/GenBank/DDBJ whole genome shotgun (WGS) entry which is preliminary data.</text>
</comment>
<dbReference type="PROSITE" id="PS50928">
    <property type="entry name" value="ABC_TM1"/>
    <property type="match status" value="1"/>
</dbReference>
<evidence type="ECO:0000256" key="5">
    <source>
        <dbReference type="ARBA" id="ARBA00022597"/>
    </source>
</evidence>
<feature type="transmembrane region" description="Helical" evidence="9">
    <location>
        <begin position="259"/>
        <end position="279"/>
    </location>
</feature>
<dbReference type="PANTHER" id="PTHR47314">
    <property type="entry name" value="MALTOSE/MALTODEXTRIN TRANSPORT SYSTEM PERMEASE PROTEIN MALF"/>
    <property type="match status" value="1"/>
</dbReference>
<evidence type="ECO:0000256" key="3">
    <source>
        <dbReference type="ARBA" id="ARBA00022448"/>
    </source>
</evidence>
<gene>
    <name evidence="12" type="ORF">GND95_06150</name>
</gene>
<dbReference type="Pfam" id="PF00528">
    <property type="entry name" value="BPD_transp_1"/>
    <property type="match status" value="1"/>
</dbReference>
<protein>
    <recommendedName>
        <fullName evidence="10">Maltose/maltodextrin transport system permease protein</fullName>
    </recommendedName>
</protein>
<dbReference type="RefSeq" id="WP_158739978.1">
    <property type="nucleotide sequence ID" value="NZ_WSLF01000004.1"/>
</dbReference>
<evidence type="ECO:0000259" key="11">
    <source>
        <dbReference type="PROSITE" id="PS50928"/>
    </source>
</evidence>
<feature type="transmembrane region" description="Helical" evidence="9">
    <location>
        <begin position="49"/>
        <end position="70"/>
    </location>
</feature>
<evidence type="ECO:0000256" key="2">
    <source>
        <dbReference type="ARBA" id="ARBA00009047"/>
    </source>
</evidence>
<evidence type="ECO:0000256" key="1">
    <source>
        <dbReference type="ARBA" id="ARBA00004651"/>
    </source>
</evidence>
<evidence type="ECO:0000256" key="8">
    <source>
        <dbReference type="ARBA" id="ARBA00023136"/>
    </source>
</evidence>
<keyword evidence="5 10" id="KW-0762">Sugar transport</keyword>
<sequence length="459" mass="52270">MEDINVSKEISNNKSLFLKALKKGDLVTKLSFIIMGLGCILRGQIVKGLFYLALQVCFIVYILNSGWYYLSNLTTLGKFEQYQIWNEELQIYEYKPGDNSMLILLFGVVSLFIIAAIIVMYIKSVKQAYRCELLRKAGKKPSTFIEDVKDLFDKNFHMTLLTFPTIAVTLTIIMPLTFMILMAFTNFDRNHQPPGKLFTWVGFENFRNIIWTNPQMSTTFVGILIWTFIWAFFATFSNYILGMLLAIIINKKGIKFKGFWRTLFVLTVAVPQFVSLMLMSRVFQDQGIANVILQNLGLIKTPIKFLTDGDIAKILVILVNIWIGVPYTMLITSGILMNIPDDLYESAKIDGAGPVTAFIKITLPYMLFVTTPYLITQFVGNINNFNVIYLLTEGKPFSLSYYQAGETDLLVTWLYKLTVNEQNYSLASTIGIIIFLISASLSLIAYNRSASIQKEDTFQ</sequence>
<dbReference type="AlphaFoldDB" id="A0A7C8HEU5"/>
<dbReference type="GO" id="GO:1990060">
    <property type="term" value="C:maltose transport complex"/>
    <property type="evidence" value="ECO:0007669"/>
    <property type="project" value="TreeGrafter"/>
</dbReference>
<dbReference type="SUPFAM" id="SSF161098">
    <property type="entry name" value="MetI-like"/>
    <property type="match status" value="1"/>
</dbReference>
<evidence type="ECO:0000256" key="9">
    <source>
        <dbReference type="RuleBase" id="RU363032"/>
    </source>
</evidence>
<keyword evidence="8 9" id="KW-0472">Membrane</keyword>
<dbReference type="Gene3D" id="1.10.3720.10">
    <property type="entry name" value="MetI-like"/>
    <property type="match status" value="1"/>
</dbReference>
<evidence type="ECO:0000313" key="12">
    <source>
        <dbReference type="EMBL" id="KAE9634891.1"/>
    </source>
</evidence>
<dbReference type="InterPro" id="IPR035906">
    <property type="entry name" value="MetI-like_sf"/>
</dbReference>
<evidence type="ECO:0000256" key="6">
    <source>
        <dbReference type="ARBA" id="ARBA00022692"/>
    </source>
</evidence>
<feature type="transmembrane region" description="Helical" evidence="9">
    <location>
        <begin position="160"/>
        <end position="184"/>
    </location>
</feature>
<evidence type="ECO:0000256" key="10">
    <source>
        <dbReference type="RuleBase" id="RU367050"/>
    </source>
</evidence>
<evidence type="ECO:0000256" key="4">
    <source>
        <dbReference type="ARBA" id="ARBA00022475"/>
    </source>
</evidence>
<dbReference type="PANTHER" id="PTHR47314:SF1">
    <property type="entry name" value="MALTOSE_MALTODEXTRIN TRANSPORT SYSTEM PERMEASE PROTEIN MALF"/>
    <property type="match status" value="1"/>
</dbReference>
<keyword evidence="6 9" id="KW-0812">Transmembrane</keyword>
<dbReference type="GO" id="GO:0042956">
    <property type="term" value="P:maltodextrin transmembrane transport"/>
    <property type="evidence" value="ECO:0007669"/>
    <property type="project" value="TreeGrafter"/>
</dbReference>
<evidence type="ECO:0000256" key="7">
    <source>
        <dbReference type="ARBA" id="ARBA00022989"/>
    </source>
</evidence>
<reference evidence="12 13" key="1">
    <citation type="submission" date="2019-12" db="EMBL/GenBank/DDBJ databases">
        <title>Defluviitalea raffinosedens, isolated from a biogas fermenter, genome sequencing and characterization.</title>
        <authorList>
            <person name="Rettenmaier R."/>
            <person name="Schneider M."/>
            <person name="Neuhaus K."/>
            <person name="Liebl W."/>
            <person name="Zverlov V."/>
        </authorList>
    </citation>
    <scope>NUCLEOTIDE SEQUENCE [LARGE SCALE GENOMIC DNA]</scope>
    <source>
        <strain evidence="12 13">249c-K6</strain>
    </source>
</reference>
<keyword evidence="7 9" id="KW-1133">Transmembrane helix</keyword>
<keyword evidence="3 9" id="KW-0813">Transport</keyword>
<organism evidence="12 13">
    <name type="scientific">Defluviitalea raffinosedens</name>
    <dbReference type="NCBI Taxonomy" id="1450156"/>
    <lineage>
        <taxon>Bacteria</taxon>
        <taxon>Bacillati</taxon>
        <taxon>Bacillota</taxon>
        <taxon>Clostridia</taxon>
        <taxon>Lachnospirales</taxon>
        <taxon>Defluviitaleaceae</taxon>
        <taxon>Defluviitalea</taxon>
    </lineage>
</organism>
<dbReference type="GO" id="GO:0015423">
    <property type="term" value="F:ABC-type maltose transporter activity"/>
    <property type="evidence" value="ECO:0007669"/>
    <property type="project" value="TreeGrafter"/>
</dbReference>
<feature type="domain" description="ABC transmembrane type-1" evidence="11">
    <location>
        <begin position="224"/>
        <end position="445"/>
    </location>
</feature>
<feature type="transmembrane region" description="Helical" evidence="9">
    <location>
        <begin position="424"/>
        <end position="446"/>
    </location>
</feature>
<comment type="function">
    <text evidence="10">Part of the ABC transporter complex MalEFGK involved in maltose/maltodextrin import. Probably responsible for the translocation of the substrate across the membrane.</text>
</comment>
<feature type="transmembrane region" description="Helical" evidence="9">
    <location>
        <begin position="101"/>
        <end position="122"/>
    </location>
</feature>
<keyword evidence="4 10" id="KW-1003">Cell membrane</keyword>
<name>A0A7C8HEU5_9FIRM</name>
<feature type="transmembrane region" description="Helical" evidence="9">
    <location>
        <begin position="357"/>
        <end position="375"/>
    </location>
</feature>
<comment type="similarity">
    <text evidence="2 10">Belongs to the binding-protein-dependent transport system permease family. MalFG subfamily.</text>
</comment>
<feature type="transmembrane region" description="Helical" evidence="9">
    <location>
        <begin position="314"/>
        <end position="336"/>
    </location>
</feature>
<comment type="subcellular location">
    <subcellularLocation>
        <location evidence="1 9">Cell membrane</location>
        <topology evidence="1 9">Multi-pass membrane protein</topology>
    </subcellularLocation>
</comment>
<dbReference type="Proteomes" id="UP000483018">
    <property type="component" value="Unassembled WGS sequence"/>
</dbReference>
<accession>A0A7C8HEU5</accession>
<dbReference type="EMBL" id="WSLF01000004">
    <property type="protein sequence ID" value="KAE9634891.1"/>
    <property type="molecule type" value="Genomic_DNA"/>
</dbReference>
<dbReference type="InterPro" id="IPR000515">
    <property type="entry name" value="MetI-like"/>
</dbReference>
<dbReference type="OrthoDB" id="9778687at2"/>
<keyword evidence="13" id="KW-1185">Reference proteome</keyword>
<feature type="transmembrane region" description="Helical" evidence="9">
    <location>
        <begin position="223"/>
        <end position="247"/>
    </location>
</feature>